<organism evidence="1 3">
    <name type="scientific">Anaerotruncus colihominis</name>
    <dbReference type="NCBI Taxonomy" id="169435"/>
    <lineage>
        <taxon>Bacteria</taxon>
        <taxon>Bacillati</taxon>
        <taxon>Bacillota</taxon>
        <taxon>Clostridia</taxon>
        <taxon>Eubacteriales</taxon>
        <taxon>Oscillospiraceae</taxon>
        <taxon>Anaerotruncus</taxon>
    </lineage>
</organism>
<proteinExistence type="predicted"/>
<dbReference type="EMBL" id="QXWZ01000002">
    <property type="protein sequence ID" value="NBI77578.1"/>
    <property type="molecule type" value="Genomic_DNA"/>
</dbReference>
<dbReference type="EMBL" id="VIQT01000009">
    <property type="protein sequence ID" value="NDO38523.1"/>
    <property type="molecule type" value="Genomic_DNA"/>
</dbReference>
<dbReference type="Proteomes" id="UP000462501">
    <property type="component" value="Unassembled WGS sequence"/>
</dbReference>
<gene>
    <name evidence="1" type="ORF">D3Z39_01595</name>
    <name evidence="2" type="ORF">FMM72_04560</name>
</gene>
<comment type="caution">
    <text evidence="1">The sequence shown here is derived from an EMBL/GenBank/DDBJ whole genome shotgun (WGS) entry which is preliminary data.</text>
</comment>
<name>A0A845RF33_9FIRM</name>
<dbReference type="AlphaFoldDB" id="A0A845RF33"/>
<sequence>MMKSPLINVLLENADEQLVCLVFAASYVVTYDESSNTRFYYICFDREQGAYEKEPSEVYRRAECKPFG</sequence>
<evidence type="ECO:0000313" key="2">
    <source>
        <dbReference type="EMBL" id="NDO38523.1"/>
    </source>
</evidence>
<accession>A0A845RF33</accession>
<dbReference type="Proteomes" id="UP000446348">
    <property type="component" value="Unassembled WGS sequence"/>
</dbReference>
<evidence type="ECO:0000313" key="1">
    <source>
        <dbReference type="EMBL" id="NBI77578.1"/>
    </source>
</evidence>
<protein>
    <submittedName>
        <fullName evidence="1">Uncharacterized protein</fullName>
    </submittedName>
</protein>
<reference evidence="2 4" key="2">
    <citation type="submission" date="2019-06" db="EMBL/GenBank/DDBJ databases">
        <title>Draft genome sequences of 15 bacterial species constituting the stable defined intestinal microbiota of the GM15 gnotobiotic mouse model.</title>
        <authorList>
            <person name="Elie C."/>
            <person name="Mathieu A."/>
            <person name="Saliou A."/>
            <person name="Darnaud M."/>
            <person name="Leulier F."/>
            <person name="Tamellini A."/>
        </authorList>
    </citation>
    <scope>NUCLEOTIDE SEQUENCE [LARGE SCALE GENOMIC DNA]</scope>
    <source>
        <strain evidence="2 4">JM4-15</strain>
    </source>
</reference>
<evidence type="ECO:0000313" key="3">
    <source>
        <dbReference type="Proteomes" id="UP000446348"/>
    </source>
</evidence>
<reference evidence="1 3" key="1">
    <citation type="submission" date="2018-08" db="EMBL/GenBank/DDBJ databases">
        <title>Murine metabolic-syndrome-specific gut microbial biobank.</title>
        <authorList>
            <person name="Liu C."/>
        </authorList>
    </citation>
    <scope>NUCLEOTIDE SEQUENCE [LARGE SCALE GENOMIC DNA]</scope>
    <source>
        <strain evidence="1 3">X69</strain>
    </source>
</reference>
<dbReference type="RefSeq" id="WP_160208320.1">
    <property type="nucleotide sequence ID" value="NZ_QXWZ01000002.1"/>
</dbReference>
<evidence type="ECO:0000313" key="4">
    <source>
        <dbReference type="Proteomes" id="UP000462501"/>
    </source>
</evidence>